<evidence type="ECO:0000313" key="1">
    <source>
        <dbReference type="EMBL" id="KAF1832917.1"/>
    </source>
</evidence>
<sequence length="75" mass="8488">MEAIPAAIEAIELRDPGEDFSYREVAEQFNVDRTTLSRHYKGAQASRAGAASKRQYLTPQQEEELVQYIEGLSEK</sequence>
<dbReference type="OrthoDB" id="3691933at2759"/>
<protein>
    <submittedName>
        <fullName evidence="1">Uncharacterized protein</fullName>
    </submittedName>
</protein>
<dbReference type="SUPFAM" id="SSF46689">
    <property type="entry name" value="Homeodomain-like"/>
    <property type="match status" value="1"/>
</dbReference>
<dbReference type="Proteomes" id="UP000800040">
    <property type="component" value="Unassembled WGS sequence"/>
</dbReference>
<dbReference type="AlphaFoldDB" id="A0A6A5KCA1"/>
<keyword evidence="2" id="KW-1185">Reference proteome</keyword>
<dbReference type="EMBL" id="ML975328">
    <property type="protein sequence ID" value="KAF1832917.1"/>
    <property type="molecule type" value="Genomic_DNA"/>
</dbReference>
<name>A0A6A5KCA1_9PLEO</name>
<feature type="non-terminal residue" evidence="1">
    <location>
        <position position="75"/>
    </location>
</feature>
<dbReference type="InterPro" id="IPR009057">
    <property type="entry name" value="Homeodomain-like_sf"/>
</dbReference>
<organism evidence="1 2">
    <name type="scientific">Decorospora gaudefroyi</name>
    <dbReference type="NCBI Taxonomy" id="184978"/>
    <lineage>
        <taxon>Eukaryota</taxon>
        <taxon>Fungi</taxon>
        <taxon>Dikarya</taxon>
        <taxon>Ascomycota</taxon>
        <taxon>Pezizomycotina</taxon>
        <taxon>Dothideomycetes</taxon>
        <taxon>Pleosporomycetidae</taxon>
        <taxon>Pleosporales</taxon>
        <taxon>Pleosporineae</taxon>
        <taxon>Pleosporaceae</taxon>
        <taxon>Decorospora</taxon>
    </lineage>
</organism>
<proteinExistence type="predicted"/>
<accession>A0A6A5KCA1</accession>
<evidence type="ECO:0000313" key="2">
    <source>
        <dbReference type="Proteomes" id="UP000800040"/>
    </source>
</evidence>
<reference evidence="1" key="1">
    <citation type="submission" date="2020-01" db="EMBL/GenBank/DDBJ databases">
        <authorList>
            <consortium name="DOE Joint Genome Institute"/>
            <person name="Haridas S."/>
            <person name="Albert R."/>
            <person name="Binder M."/>
            <person name="Bloem J."/>
            <person name="Labutti K."/>
            <person name="Salamov A."/>
            <person name="Andreopoulos B."/>
            <person name="Baker S.E."/>
            <person name="Barry K."/>
            <person name="Bills G."/>
            <person name="Bluhm B.H."/>
            <person name="Cannon C."/>
            <person name="Castanera R."/>
            <person name="Culley D.E."/>
            <person name="Daum C."/>
            <person name="Ezra D."/>
            <person name="Gonzalez J.B."/>
            <person name="Henrissat B."/>
            <person name="Kuo A."/>
            <person name="Liang C."/>
            <person name="Lipzen A."/>
            <person name="Lutzoni F."/>
            <person name="Magnuson J."/>
            <person name="Mondo S."/>
            <person name="Nolan M."/>
            <person name="Ohm R."/>
            <person name="Pangilinan J."/>
            <person name="Park H.-J."/>
            <person name="Ramirez L."/>
            <person name="Alfaro M."/>
            <person name="Sun H."/>
            <person name="Tritt A."/>
            <person name="Yoshinaga Y."/>
            <person name="Zwiers L.-H."/>
            <person name="Turgeon B.G."/>
            <person name="Goodwin S.B."/>
            <person name="Spatafora J.W."/>
            <person name="Crous P.W."/>
            <person name="Grigoriev I.V."/>
        </authorList>
    </citation>
    <scope>NUCLEOTIDE SEQUENCE</scope>
    <source>
        <strain evidence="1">P77</strain>
    </source>
</reference>
<gene>
    <name evidence="1" type="ORF">BDW02DRAFT_478561</name>
</gene>